<keyword evidence="1" id="KW-0690">Ribosome biogenesis</keyword>
<dbReference type="EMBL" id="JADGJD010000619">
    <property type="protein sequence ID" value="KAJ3049615.1"/>
    <property type="molecule type" value="Genomic_DNA"/>
</dbReference>
<dbReference type="InterPro" id="IPR001680">
    <property type="entry name" value="WD40_rpt"/>
</dbReference>
<protein>
    <recommendedName>
        <fullName evidence="8">WD40 repeat-like protein</fullName>
    </recommendedName>
</protein>
<comment type="caution">
    <text evidence="6">The sequence shown here is derived from an EMBL/GenBank/DDBJ whole genome shotgun (WGS) entry which is preliminary data.</text>
</comment>
<dbReference type="Proteomes" id="UP001212841">
    <property type="component" value="Unassembled WGS sequence"/>
</dbReference>
<evidence type="ECO:0000256" key="1">
    <source>
        <dbReference type="ARBA" id="ARBA00022517"/>
    </source>
</evidence>
<keyword evidence="3" id="KW-0677">Repeat</keyword>
<keyword evidence="7" id="KW-1185">Reference proteome</keyword>
<dbReference type="Pfam" id="PF00400">
    <property type="entry name" value="WD40"/>
    <property type="match status" value="4"/>
</dbReference>
<dbReference type="InterPro" id="IPR051959">
    <property type="entry name" value="PAK1-Kinase_Regulator"/>
</dbReference>
<dbReference type="SMART" id="SM00320">
    <property type="entry name" value="WD40"/>
    <property type="match status" value="5"/>
</dbReference>
<dbReference type="PROSITE" id="PS50082">
    <property type="entry name" value="WD_REPEATS_2"/>
    <property type="match status" value="1"/>
</dbReference>
<dbReference type="InterPro" id="IPR020472">
    <property type="entry name" value="WD40_PAC1"/>
</dbReference>
<name>A0AAD5SB72_9FUNG</name>
<dbReference type="PROSITE" id="PS50294">
    <property type="entry name" value="WD_REPEATS_REGION"/>
    <property type="match status" value="1"/>
</dbReference>
<keyword evidence="2 4" id="KW-0853">WD repeat</keyword>
<dbReference type="Gene3D" id="2.130.10.10">
    <property type="entry name" value="YVTN repeat-like/Quinoprotein amine dehydrogenase"/>
    <property type="match status" value="2"/>
</dbReference>
<dbReference type="InterPro" id="IPR036322">
    <property type="entry name" value="WD40_repeat_dom_sf"/>
</dbReference>
<feature type="region of interest" description="Disordered" evidence="5">
    <location>
        <begin position="318"/>
        <end position="361"/>
    </location>
</feature>
<reference evidence="6" key="1">
    <citation type="submission" date="2020-05" db="EMBL/GenBank/DDBJ databases">
        <title>Phylogenomic resolution of chytrid fungi.</title>
        <authorList>
            <person name="Stajich J.E."/>
            <person name="Amses K."/>
            <person name="Simmons R."/>
            <person name="Seto K."/>
            <person name="Myers J."/>
            <person name="Bonds A."/>
            <person name="Quandt C.A."/>
            <person name="Barry K."/>
            <person name="Liu P."/>
            <person name="Grigoriev I."/>
            <person name="Longcore J.E."/>
            <person name="James T.Y."/>
        </authorList>
    </citation>
    <scope>NUCLEOTIDE SEQUENCE</scope>
    <source>
        <strain evidence="6">JEL0318</strain>
    </source>
</reference>
<evidence type="ECO:0000313" key="7">
    <source>
        <dbReference type="Proteomes" id="UP001212841"/>
    </source>
</evidence>
<dbReference type="AlphaFoldDB" id="A0AAD5SB72"/>
<dbReference type="SUPFAM" id="SSF50978">
    <property type="entry name" value="WD40 repeat-like"/>
    <property type="match status" value="1"/>
</dbReference>
<evidence type="ECO:0000256" key="4">
    <source>
        <dbReference type="PROSITE-ProRule" id="PRU00221"/>
    </source>
</evidence>
<evidence type="ECO:0000256" key="3">
    <source>
        <dbReference type="ARBA" id="ARBA00022737"/>
    </source>
</evidence>
<evidence type="ECO:0000256" key="5">
    <source>
        <dbReference type="SAM" id="MobiDB-lite"/>
    </source>
</evidence>
<proteinExistence type="predicted"/>
<dbReference type="InterPro" id="IPR015943">
    <property type="entry name" value="WD40/YVTN_repeat-like_dom_sf"/>
</dbReference>
<accession>A0AAD5SB72</accession>
<evidence type="ECO:0000313" key="6">
    <source>
        <dbReference type="EMBL" id="KAJ3049615.1"/>
    </source>
</evidence>
<feature type="repeat" description="WD" evidence="4">
    <location>
        <begin position="131"/>
        <end position="172"/>
    </location>
</feature>
<gene>
    <name evidence="6" type="ORF">HK097_009398</name>
</gene>
<dbReference type="PRINTS" id="PR00320">
    <property type="entry name" value="GPROTEINBRPT"/>
</dbReference>
<evidence type="ECO:0008006" key="8">
    <source>
        <dbReference type="Google" id="ProtNLM"/>
    </source>
</evidence>
<evidence type="ECO:0000256" key="2">
    <source>
        <dbReference type="ARBA" id="ARBA00022574"/>
    </source>
</evidence>
<feature type="compositionally biased region" description="Pro residues" evidence="5">
    <location>
        <begin position="335"/>
        <end position="355"/>
    </location>
</feature>
<feature type="compositionally biased region" description="Low complexity" evidence="5">
    <location>
        <begin position="324"/>
        <end position="334"/>
    </location>
</feature>
<sequence>MTSVEAPTEEPQQADVSTFRIVAGTYERLLYGLDVTSPTTSPAIKPAFIYPSHISCIKSLTTSTRHLATGSTDETVKIYDLRLRKEVGILMHHNGTITCLKFFKSSHLVTASEDGTIAIVRTRDWEVLKTLTGHKKAVNWVDVHPSGKVLLSVGRDGTIKCWDLVKGLCAYSMKLPKIAERVCWSPSGDYHAVLLDGGAVQIHATADGEVVGKVESVGKVNTITFCSMSIPGGESSYAEKEVVVTGGEDRTVGVWNTDGSQVMRFSTGHGNRVKDLDAITIPASTSSSPSTNTFLVTCASDGSIHVWDLLSVYQEVTSIPTPTPTDSQPSTKPTKPTPPPPPPPPPGAPPRPPPRGGSALA</sequence>
<organism evidence="6 7">
    <name type="scientific">Rhizophlyctis rosea</name>
    <dbReference type="NCBI Taxonomy" id="64517"/>
    <lineage>
        <taxon>Eukaryota</taxon>
        <taxon>Fungi</taxon>
        <taxon>Fungi incertae sedis</taxon>
        <taxon>Chytridiomycota</taxon>
        <taxon>Chytridiomycota incertae sedis</taxon>
        <taxon>Chytridiomycetes</taxon>
        <taxon>Rhizophlyctidales</taxon>
        <taxon>Rhizophlyctidaceae</taxon>
        <taxon>Rhizophlyctis</taxon>
    </lineage>
</organism>
<dbReference type="GO" id="GO:0042254">
    <property type="term" value="P:ribosome biogenesis"/>
    <property type="evidence" value="ECO:0007669"/>
    <property type="project" value="UniProtKB-KW"/>
</dbReference>
<dbReference type="PANTHER" id="PTHR44675">
    <property type="entry name" value="PAK1 INTERACTING PROTEIN 1"/>
    <property type="match status" value="1"/>
</dbReference>
<dbReference type="PANTHER" id="PTHR44675:SF1">
    <property type="entry name" value="P21-ACTIVATED PROTEIN KINASE-INTERACTING PROTEIN 1"/>
    <property type="match status" value="1"/>
</dbReference>